<proteinExistence type="predicted"/>
<evidence type="ECO:0000313" key="2">
    <source>
        <dbReference type="Proteomes" id="UP000282876"/>
    </source>
</evidence>
<protein>
    <submittedName>
        <fullName evidence="1">Uncharacterized protein</fullName>
    </submittedName>
</protein>
<name>A0A437APV4_9MICR</name>
<dbReference type="AlphaFoldDB" id="A0A437APV4"/>
<keyword evidence="2" id="KW-1185">Reference proteome</keyword>
<reference evidence="1 2" key="1">
    <citation type="submission" date="2018-10" db="EMBL/GenBank/DDBJ databases">
        <title>Draft genome sequence of the microsporidian Tubulinosema ratisbonensis.</title>
        <authorList>
            <person name="Polonais V."/>
            <person name="Peyretaillade E."/>
            <person name="Niehus S."/>
            <person name="Wawrzyniak I."/>
            <person name="Franchet A."/>
            <person name="Gaspin C."/>
            <person name="Reichstadt M."/>
            <person name="Belser C."/>
            <person name="Labadie K."/>
            <person name="Delbac F."/>
            <person name="Ferrandon D."/>
        </authorList>
    </citation>
    <scope>NUCLEOTIDE SEQUENCE [LARGE SCALE GENOMIC DNA]</scope>
    <source>
        <strain evidence="1 2">Franzen</strain>
    </source>
</reference>
<organism evidence="1 2">
    <name type="scientific">Tubulinosema ratisbonensis</name>
    <dbReference type="NCBI Taxonomy" id="291195"/>
    <lineage>
        <taxon>Eukaryota</taxon>
        <taxon>Fungi</taxon>
        <taxon>Fungi incertae sedis</taxon>
        <taxon>Microsporidia</taxon>
        <taxon>Tubulinosematoidea</taxon>
        <taxon>Tubulinosematidae</taxon>
        <taxon>Tubulinosema</taxon>
    </lineage>
</organism>
<sequence>MLFSFIQLVCCTLNKEPDSNPSCESTTSLFLDDQLQRLTDYQNDLKKLTVQCLEVKRIFDQIKHDYFQARVTMIKSRIGLIQTYLKNRMSLLQGSDSASMPSTKASEIESINTKLQSLVDEFNLEESKISKETESEVLTDHYDRFSQEISQILGRIYDFN</sequence>
<gene>
    <name evidence="1" type="ORF">TUBRATIS_004300</name>
</gene>
<evidence type="ECO:0000313" key="1">
    <source>
        <dbReference type="EMBL" id="RVD93053.1"/>
    </source>
</evidence>
<accession>A0A437APV4</accession>
<comment type="caution">
    <text evidence="1">The sequence shown here is derived from an EMBL/GenBank/DDBJ whole genome shotgun (WGS) entry which is preliminary data.</text>
</comment>
<dbReference type="Proteomes" id="UP000282876">
    <property type="component" value="Unassembled WGS sequence"/>
</dbReference>
<dbReference type="VEuPathDB" id="MicrosporidiaDB:TUBRATIS_004300"/>
<dbReference type="EMBL" id="RCSS01000094">
    <property type="protein sequence ID" value="RVD93053.1"/>
    <property type="molecule type" value="Genomic_DNA"/>
</dbReference>